<organism evidence="1 2">
    <name type="scientific">Pseudodesulfovibrio hydrargyri</name>
    <dbReference type="NCBI Taxonomy" id="2125990"/>
    <lineage>
        <taxon>Bacteria</taxon>
        <taxon>Pseudomonadati</taxon>
        <taxon>Thermodesulfobacteriota</taxon>
        <taxon>Desulfovibrionia</taxon>
        <taxon>Desulfovibrionales</taxon>
        <taxon>Desulfovibrionaceae</taxon>
    </lineage>
</organism>
<sequence length="420" mass="44536">MGSTTFRVLPVDRGEACLLTTRRGAYLFDGGGLGRDLPRLLRERRVGKLRAVVCTAASTDRLGGILDLMDEGYPVSEYWLPEGLRALARAARGFDGGFPDWLVRCGWPVPVDASFPVPGIRPPVSTGQPLAAAAELALLGVAACTGRLPDKPRPMTPSAVFPAVAGLLLDQVAEGGGGGLLPLCLDALARGAAGKDEDRAVLSGRLLADRAEGLTVSRHRAAREVAGTLALAVAAEGLLARGGARVRWFRQTGRLEEHLVPRHPVMCLNGLPVAGEPGPAGRISAAGLFQAVRRLNAPGSGLAFRFGDADCGVLVCGTSTLAFLGRRAFLPLTRPTVVAAPQQGGLGGEQAYGRIRSEAPQDDVWVRSHVSFTRRVAEGFRRQPVRCCLSDCRDRTVQEILLAFDRGRWKRLSGAACTCD</sequence>
<comment type="caution">
    <text evidence="1">The sequence shown here is derived from an EMBL/GenBank/DDBJ whole genome shotgun (WGS) entry which is preliminary data.</text>
</comment>
<gene>
    <name evidence="1" type="ORF">BerOc1_01517</name>
</gene>
<evidence type="ECO:0000313" key="2">
    <source>
        <dbReference type="Proteomes" id="UP000181901"/>
    </source>
</evidence>
<proteinExistence type="predicted"/>
<evidence type="ECO:0008006" key="3">
    <source>
        <dbReference type="Google" id="ProtNLM"/>
    </source>
</evidence>
<dbReference type="SUPFAM" id="SSF56281">
    <property type="entry name" value="Metallo-hydrolase/oxidoreductase"/>
    <property type="match status" value="1"/>
</dbReference>
<dbReference type="OrthoDB" id="5464718at2"/>
<reference evidence="1 2" key="1">
    <citation type="submission" date="2015-09" db="EMBL/GenBank/DDBJ databases">
        <title>Genome of Desulfovibrio dechloracetivorans BerOc1, a mercury methylating strain isolated from highly hydrocarbons and metals contaminated coastal sediments.</title>
        <authorList>
            <person name="Goni Urriza M."/>
            <person name="Gassie C."/>
            <person name="Bouchez O."/>
            <person name="Klopp C."/>
            <person name="Ranchou-Peyruse A."/>
            <person name="Remy G."/>
        </authorList>
    </citation>
    <scope>NUCLEOTIDE SEQUENCE [LARGE SCALE GENOMIC DNA]</scope>
    <source>
        <strain evidence="1 2">BerOc1</strain>
    </source>
</reference>
<dbReference type="EMBL" id="LKAQ01000004">
    <property type="protein sequence ID" value="OIQ49592.1"/>
    <property type="molecule type" value="Genomic_DNA"/>
</dbReference>
<dbReference type="AlphaFoldDB" id="A0A1J5N441"/>
<keyword evidence="2" id="KW-1185">Reference proteome</keyword>
<dbReference type="InterPro" id="IPR036866">
    <property type="entry name" value="RibonucZ/Hydroxyglut_hydro"/>
</dbReference>
<name>A0A1J5N441_9BACT</name>
<protein>
    <recommendedName>
        <fullName evidence="3">Metallo-beta-lactamase domain-containing protein</fullName>
    </recommendedName>
</protein>
<evidence type="ECO:0000313" key="1">
    <source>
        <dbReference type="EMBL" id="OIQ49592.1"/>
    </source>
</evidence>
<dbReference type="Proteomes" id="UP000181901">
    <property type="component" value="Unassembled WGS sequence"/>
</dbReference>
<accession>A0A1J5N441</accession>
<dbReference type="RefSeq" id="WP_129586500.1">
    <property type="nucleotide sequence ID" value="NZ_LKAQ01000004.1"/>
</dbReference>